<proteinExistence type="predicted"/>
<reference evidence="1 2" key="1">
    <citation type="submission" date="2014-04" db="EMBL/GenBank/DDBJ databases">
        <title>Evolutionary Origins and Diversification of the Mycorrhizal Mutualists.</title>
        <authorList>
            <consortium name="DOE Joint Genome Institute"/>
            <consortium name="Mycorrhizal Genomics Consortium"/>
            <person name="Kohler A."/>
            <person name="Kuo A."/>
            <person name="Nagy L.G."/>
            <person name="Floudas D."/>
            <person name="Copeland A."/>
            <person name="Barry K.W."/>
            <person name="Cichocki N."/>
            <person name="Veneault-Fourrey C."/>
            <person name="LaButti K."/>
            <person name="Lindquist E.A."/>
            <person name="Lipzen A."/>
            <person name="Lundell T."/>
            <person name="Morin E."/>
            <person name="Murat C."/>
            <person name="Riley R."/>
            <person name="Ohm R."/>
            <person name="Sun H."/>
            <person name="Tunlid A."/>
            <person name="Henrissat B."/>
            <person name="Grigoriev I.V."/>
            <person name="Hibbett D.S."/>
            <person name="Martin F."/>
        </authorList>
    </citation>
    <scope>NUCLEOTIDE SEQUENCE [LARGE SCALE GENOMIC DNA]</scope>
    <source>
        <strain evidence="1 2">Koide BX008</strain>
    </source>
</reference>
<name>A0A0C2SH81_AMAMK</name>
<organism evidence="1 2">
    <name type="scientific">Amanita muscaria (strain Koide BX008)</name>
    <dbReference type="NCBI Taxonomy" id="946122"/>
    <lineage>
        <taxon>Eukaryota</taxon>
        <taxon>Fungi</taxon>
        <taxon>Dikarya</taxon>
        <taxon>Basidiomycota</taxon>
        <taxon>Agaricomycotina</taxon>
        <taxon>Agaricomycetes</taxon>
        <taxon>Agaricomycetidae</taxon>
        <taxon>Agaricales</taxon>
        <taxon>Pluteineae</taxon>
        <taxon>Amanitaceae</taxon>
        <taxon>Amanita</taxon>
    </lineage>
</organism>
<sequence>MLPSQFASSTPLEATPIATPEILILQTETTLQTIFRSKLGLWVDNAPNAAVGCFEAIPAGAASCSADKFHVQIGSSKESMHDIAKHTEDKFDASRPLETDAFSSEDIDELANISFGPFLYASTIV</sequence>
<dbReference type="Proteomes" id="UP000054549">
    <property type="component" value="Unassembled WGS sequence"/>
</dbReference>
<evidence type="ECO:0000313" key="1">
    <source>
        <dbReference type="EMBL" id="KIL62490.1"/>
    </source>
</evidence>
<dbReference type="AlphaFoldDB" id="A0A0C2SH81"/>
<dbReference type="InParanoid" id="A0A0C2SH81"/>
<dbReference type="EMBL" id="KN818270">
    <property type="protein sequence ID" value="KIL62490.1"/>
    <property type="molecule type" value="Genomic_DNA"/>
</dbReference>
<dbReference type="HOGENOM" id="CLU_1992056_0_0_1"/>
<protein>
    <submittedName>
        <fullName evidence="1">Uncharacterized protein</fullName>
    </submittedName>
</protein>
<accession>A0A0C2SH81</accession>
<gene>
    <name evidence="1" type="ORF">M378DRAFT_12818</name>
</gene>
<keyword evidence="2" id="KW-1185">Reference proteome</keyword>
<evidence type="ECO:0000313" key="2">
    <source>
        <dbReference type="Proteomes" id="UP000054549"/>
    </source>
</evidence>